<dbReference type="Gene3D" id="1.20.1720.10">
    <property type="entry name" value="Multidrug resistance protein D"/>
    <property type="match status" value="1"/>
</dbReference>
<feature type="transmembrane region" description="Helical" evidence="7">
    <location>
        <begin position="80"/>
        <end position="99"/>
    </location>
</feature>
<evidence type="ECO:0000259" key="8">
    <source>
        <dbReference type="PROSITE" id="PS50850"/>
    </source>
</evidence>
<dbReference type="InterPro" id="IPR036259">
    <property type="entry name" value="MFS_trans_sf"/>
</dbReference>
<dbReference type="GO" id="GO:0005886">
    <property type="term" value="C:plasma membrane"/>
    <property type="evidence" value="ECO:0007669"/>
    <property type="project" value="UniProtKB-SubCell"/>
</dbReference>
<feature type="transmembrane region" description="Helical" evidence="7">
    <location>
        <begin position="357"/>
        <end position="383"/>
    </location>
</feature>
<evidence type="ECO:0000256" key="2">
    <source>
        <dbReference type="ARBA" id="ARBA00022448"/>
    </source>
</evidence>
<feature type="transmembrane region" description="Helical" evidence="7">
    <location>
        <begin position="199"/>
        <end position="218"/>
    </location>
</feature>
<feature type="domain" description="Major facilitator superfamily (MFS) profile" evidence="8">
    <location>
        <begin position="14"/>
        <end position="462"/>
    </location>
</feature>
<dbReference type="EMBL" id="WWCP01000059">
    <property type="protein sequence ID" value="MYM85329.1"/>
    <property type="molecule type" value="Genomic_DNA"/>
</dbReference>
<dbReference type="RefSeq" id="WP_161021643.1">
    <property type="nucleotide sequence ID" value="NZ_WWCP01000059.1"/>
</dbReference>
<evidence type="ECO:0000256" key="3">
    <source>
        <dbReference type="ARBA" id="ARBA00022475"/>
    </source>
</evidence>
<dbReference type="Proteomes" id="UP000474565">
    <property type="component" value="Unassembled WGS sequence"/>
</dbReference>
<keyword evidence="5 7" id="KW-1133">Transmembrane helix</keyword>
<feature type="transmembrane region" description="Helical" evidence="7">
    <location>
        <begin position="300"/>
        <end position="321"/>
    </location>
</feature>
<dbReference type="Gene3D" id="1.20.1250.20">
    <property type="entry name" value="MFS general substrate transporter like domains"/>
    <property type="match status" value="1"/>
</dbReference>
<dbReference type="InterPro" id="IPR020846">
    <property type="entry name" value="MFS_dom"/>
</dbReference>
<dbReference type="SUPFAM" id="SSF103473">
    <property type="entry name" value="MFS general substrate transporter"/>
    <property type="match status" value="1"/>
</dbReference>
<evidence type="ECO:0000256" key="1">
    <source>
        <dbReference type="ARBA" id="ARBA00004651"/>
    </source>
</evidence>
<dbReference type="PRINTS" id="PR01036">
    <property type="entry name" value="TCRTETB"/>
</dbReference>
<dbReference type="InterPro" id="IPR004638">
    <property type="entry name" value="EmrB-like"/>
</dbReference>
<feature type="transmembrane region" description="Helical" evidence="7">
    <location>
        <begin position="105"/>
        <end position="126"/>
    </location>
</feature>
<keyword evidence="4 7" id="KW-0812">Transmembrane</keyword>
<feature type="transmembrane region" description="Helical" evidence="7">
    <location>
        <begin position="138"/>
        <end position="163"/>
    </location>
</feature>
<dbReference type="AlphaFoldDB" id="A0A6L8MTL4"/>
<dbReference type="NCBIfam" id="TIGR00711">
    <property type="entry name" value="efflux_EmrB"/>
    <property type="match status" value="1"/>
</dbReference>
<keyword evidence="6 7" id="KW-0472">Membrane</keyword>
<gene>
    <name evidence="9" type="ORF">GTP44_25745</name>
</gene>
<keyword evidence="3" id="KW-1003">Cell membrane</keyword>
<evidence type="ECO:0000256" key="6">
    <source>
        <dbReference type="ARBA" id="ARBA00023136"/>
    </source>
</evidence>
<feature type="transmembrane region" description="Helical" evidence="7">
    <location>
        <begin position="48"/>
        <end position="68"/>
    </location>
</feature>
<dbReference type="PANTHER" id="PTHR42718">
    <property type="entry name" value="MAJOR FACILITATOR SUPERFAMILY MULTIDRUG TRANSPORTER MFSC"/>
    <property type="match status" value="1"/>
</dbReference>
<organism evidence="9 10">
    <name type="scientific">Duganella lactea</name>
    <dbReference type="NCBI Taxonomy" id="2692173"/>
    <lineage>
        <taxon>Bacteria</taxon>
        <taxon>Pseudomonadati</taxon>
        <taxon>Pseudomonadota</taxon>
        <taxon>Betaproteobacteria</taxon>
        <taxon>Burkholderiales</taxon>
        <taxon>Oxalobacteraceae</taxon>
        <taxon>Telluria group</taxon>
        <taxon>Duganella</taxon>
    </lineage>
</organism>
<dbReference type="GO" id="GO:0022857">
    <property type="term" value="F:transmembrane transporter activity"/>
    <property type="evidence" value="ECO:0007669"/>
    <property type="project" value="InterPro"/>
</dbReference>
<feature type="transmembrane region" description="Helical" evidence="7">
    <location>
        <begin position="333"/>
        <end position="351"/>
    </location>
</feature>
<keyword evidence="2" id="KW-0813">Transport</keyword>
<comment type="subcellular location">
    <subcellularLocation>
        <location evidence="1">Cell membrane</location>
        <topology evidence="1">Multi-pass membrane protein</topology>
    </subcellularLocation>
</comment>
<comment type="caution">
    <text evidence="9">The sequence shown here is derived from an EMBL/GenBank/DDBJ whole genome shotgun (WGS) entry which is preliminary data.</text>
</comment>
<evidence type="ECO:0000256" key="7">
    <source>
        <dbReference type="SAM" id="Phobius"/>
    </source>
</evidence>
<dbReference type="PROSITE" id="PS50850">
    <property type="entry name" value="MFS"/>
    <property type="match status" value="1"/>
</dbReference>
<evidence type="ECO:0000256" key="4">
    <source>
        <dbReference type="ARBA" id="ARBA00022692"/>
    </source>
</evidence>
<dbReference type="PANTHER" id="PTHR42718:SF46">
    <property type="entry name" value="BLR6921 PROTEIN"/>
    <property type="match status" value="1"/>
</dbReference>
<dbReference type="CDD" id="cd17503">
    <property type="entry name" value="MFS_LmrB_MDR_like"/>
    <property type="match status" value="1"/>
</dbReference>
<sequence>MNANTNANATKRYLPWVVATTLFMEQLDSTVVNTAIPAMAASLQVTPLSLKAVVTSYILSLAVSIPISGWMADRFGARRVFMTAIAVFTIASVLCGLAVNSPMLVAARLLQGFGAAMMMPVGRLTIVRTFPKSELLAAMNFVIIPALIGPLLGPTIGGLVVYWLTWRDIFFINVPVGLVAIYLAHRYMPDYREENTRPLDFIGFVLFGTGVALLSWLLEVFGEHTLDVTSASVLFLLSIALLGAYGWHAKDAPFPLLRLALFKVRTFRVSVLGGFVTRIGVGGLPFLLPLLYQLGLGLPAWQSGLLMMPSAAAAMGMKVISARVLGRFGYRQVLTVNTLLIGLTISLFAFVKEGTPMYVIVAISLCLGFFNSLQFSSMNTIAYADLEGADSSMASTMASSMQQLSMSFGLAAGSLVTGWFLGDLPQSNRVALTSALHHAFITLAVLTVLSSFTFWTLRKTDGESISHAKRPDEQSGG</sequence>
<name>A0A6L8MTL4_9BURK</name>
<feature type="transmembrane region" description="Helical" evidence="7">
    <location>
        <begin position="434"/>
        <end position="457"/>
    </location>
</feature>
<feature type="transmembrane region" description="Helical" evidence="7">
    <location>
        <begin position="404"/>
        <end position="422"/>
    </location>
</feature>
<feature type="transmembrane region" description="Helical" evidence="7">
    <location>
        <begin position="230"/>
        <end position="248"/>
    </location>
</feature>
<reference evidence="9 10" key="1">
    <citation type="submission" date="2019-12" db="EMBL/GenBank/DDBJ databases">
        <title>Novel species isolated from a subtropical stream in China.</title>
        <authorList>
            <person name="Lu H."/>
        </authorList>
    </citation>
    <scope>NUCLEOTIDE SEQUENCE [LARGE SCALE GENOMIC DNA]</scope>
    <source>
        <strain evidence="9 10">FT50W</strain>
    </source>
</reference>
<dbReference type="InterPro" id="IPR011701">
    <property type="entry name" value="MFS"/>
</dbReference>
<evidence type="ECO:0000313" key="9">
    <source>
        <dbReference type="EMBL" id="MYM85329.1"/>
    </source>
</evidence>
<protein>
    <submittedName>
        <fullName evidence="9">DHA2 family efflux MFS transporter permease subunit</fullName>
    </submittedName>
</protein>
<feature type="transmembrane region" description="Helical" evidence="7">
    <location>
        <begin position="269"/>
        <end position="288"/>
    </location>
</feature>
<accession>A0A6L8MTL4</accession>
<proteinExistence type="predicted"/>
<evidence type="ECO:0000313" key="10">
    <source>
        <dbReference type="Proteomes" id="UP000474565"/>
    </source>
</evidence>
<evidence type="ECO:0000256" key="5">
    <source>
        <dbReference type="ARBA" id="ARBA00022989"/>
    </source>
</evidence>
<dbReference type="Pfam" id="PF07690">
    <property type="entry name" value="MFS_1"/>
    <property type="match status" value="1"/>
</dbReference>